<keyword evidence="1" id="KW-0732">Signal</keyword>
<evidence type="ECO:0000256" key="1">
    <source>
        <dbReference type="SAM" id="SignalP"/>
    </source>
</evidence>
<feature type="chain" id="PRO_5039096234" evidence="1">
    <location>
        <begin position="31"/>
        <end position="460"/>
    </location>
</feature>
<dbReference type="Gene3D" id="1.10.10.1660">
    <property type="entry name" value="Nicotine adenine dinucleotide glycohydrolase, helical linker domain"/>
    <property type="match status" value="1"/>
</dbReference>
<dbReference type="EMBL" id="HM214227">
    <property type="protein sequence ID" value="ADI52641.1"/>
    <property type="molecule type" value="Genomic_DNA"/>
</dbReference>
<keyword evidence="4" id="KW-0378">Hydrolase</keyword>
<dbReference type="InterPro" id="IPR010900">
    <property type="entry name" value="NA_dinucl_GlycHdrlase_cat"/>
</dbReference>
<dbReference type="Pfam" id="PF25302">
    <property type="entry name" value="NADase_transloc"/>
    <property type="match status" value="1"/>
</dbReference>
<dbReference type="NCBIfam" id="NF047619">
    <property type="entry name" value="NADase_discoid"/>
    <property type="match status" value="1"/>
</dbReference>
<dbReference type="Gene3D" id="2.60.120.260">
    <property type="entry name" value="Galactose-binding domain-like"/>
    <property type="match status" value="1"/>
</dbReference>
<evidence type="ECO:0000313" key="4">
    <source>
        <dbReference type="EMBL" id="ADI52641.1"/>
    </source>
</evidence>
<name>D7S042_STRPY</name>
<dbReference type="InterPro" id="IPR057561">
    <property type="entry name" value="NADase_transloc"/>
</dbReference>
<feature type="domain" description="NAD glycohydrolase translocation F5/8 type C" evidence="3">
    <location>
        <begin position="59"/>
        <end position="201"/>
    </location>
</feature>
<evidence type="ECO:0000259" key="3">
    <source>
        <dbReference type="Pfam" id="PF25302"/>
    </source>
</evidence>
<gene>
    <name evidence="4" type="primary">spn</name>
</gene>
<dbReference type="GO" id="GO:0016787">
    <property type="term" value="F:hydrolase activity"/>
    <property type="evidence" value="ECO:0007669"/>
    <property type="project" value="UniProtKB-KW"/>
</dbReference>
<proteinExistence type="predicted"/>
<dbReference type="AlphaFoldDB" id="D7S042"/>
<reference evidence="4" key="1">
    <citation type="journal article" date="2010" name="J. Bacteriol.">
        <title>Variation in Streptococcus pyogenes NAD+ glycohydrolase is associated with tissue tropism.</title>
        <authorList>
            <person name="Riddle D.J."/>
            <person name="Bessen D.E."/>
            <person name="Caparon M.G."/>
        </authorList>
    </citation>
    <scope>NUCLEOTIDE SEQUENCE</scope>
    <source>
        <strain evidence="4">3850-01</strain>
    </source>
</reference>
<evidence type="ECO:0000259" key="2">
    <source>
        <dbReference type="Pfam" id="PF07461"/>
    </source>
</evidence>
<dbReference type="RefSeq" id="WP_136299609.1">
    <property type="nucleotide sequence ID" value="NZ_CAAHND010000004.1"/>
</dbReference>
<dbReference type="InterPro" id="IPR041934">
    <property type="entry name" value="NAD_glyco_helical_dom"/>
</dbReference>
<feature type="signal peptide" evidence="1">
    <location>
        <begin position="1"/>
        <end position="30"/>
    </location>
</feature>
<feature type="domain" description="Nicotine adenine dinucleotide glycohydrolase catalytic" evidence="2">
    <location>
        <begin position="255"/>
        <end position="454"/>
    </location>
</feature>
<dbReference type="Pfam" id="PF07461">
    <property type="entry name" value="NADase_NGA"/>
    <property type="match status" value="1"/>
</dbReference>
<protein>
    <submittedName>
        <fullName evidence="4">NAD+-glycohydrolase</fullName>
    </submittedName>
</protein>
<sequence length="460" mass="51879">MRNKKVTLAHIVAKTSVAIALAGAMGSSLLANSTTYAVSGKENKKSDVKYETTKVDVKYETTKVMEANATSSKEDNHVMHTLDGSMSTVWEENSPGGGVGEVLSYKFASPMHIGRILIVNGDTSSKENYYKKNRIAKADVKYYNRNKLVLFQKIELGDTYTKKPHHIEIDKKLDVDRIDIEVTEVHQGQNKDILALSEVTFGNIERDIFEKKFKEIKDKWVTDKQADEFIETADKYADKAVQMSAVASRAEYYRMYVSRKYHYKKEFVEKLKQVYKESGASHVTSKKDLMLAFDDAKKKSTIGRQENGLFVTSFAEDMALLFTDQGKLKSADQIENIKDVDSGKYSDGVYQYEYDSELTKNIDKLGYIRTASGDTPGANSLNVPGCQTWSGKHIENSESELIFPSISVKDLKSKAVLAEIDAKGYFEIIDPTIIAPNGDHKKVTGRFKIKKMQDRMQDRK</sequence>
<organism evidence="4">
    <name type="scientific">Streptococcus pyogenes</name>
    <dbReference type="NCBI Taxonomy" id="1314"/>
    <lineage>
        <taxon>Bacteria</taxon>
        <taxon>Bacillati</taxon>
        <taxon>Bacillota</taxon>
        <taxon>Bacilli</taxon>
        <taxon>Lactobacillales</taxon>
        <taxon>Streptococcaceae</taxon>
        <taxon>Streptococcus</taxon>
    </lineage>
</organism>
<accession>D7S042</accession>